<evidence type="ECO:0000313" key="1">
    <source>
        <dbReference type="EMBL" id="MBG6141853.1"/>
    </source>
</evidence>
<protein>
    <submittedName>
        <fullName evidence="1">Uncharacterized protein</fullName>
    </submittedName>
</protein>
<accession>A0A8J7H546</accession>
<dbReference type="Proteomes" id="UP000622552">
    <property type="component" value="Unassembled WGS sequence"/>
</dbReference>
<sequence length="59" mass="6672">MRQSTGTIGTAQAAFNDYAADPRYRAHQAWISIEPLTRRPRWVLEALCAGVSRPLTNRE</sequence>
<comment type="caution">
    <text evidence="1">The sequence shown here is derived from an EMBL/GenBank/DDBJ whole genome shotgun (WGS) entry which is preliminary data.</text>
</comment>
<proteinExistence type="predicted"/>
<organism evidence="1 2">
    <name type="scientific">Longispora fulva</name>
    <dbReference type="NCBI Taxonomy" id="619741"/>
    <lineage>
        <taxon>Bacteria</taxon>
        <taxon>Bacillati</taxon>
        <taxon>Actinomycetota</taxon>
        <taxon>Actinomycetes</taxon>
        <taxon>Micromonosporales</taxon>
        <taxon>Micromonosporaceae</taxon>
        <taxon>Longispora</taxon>
    </lineage>
</organism>
<keyword evidence="2" id="KW-1185">Reference proteome</keyword>
<dbReference type="AlphaFoldDB" id="A0A8J7H546"/>
<reference evidence="1" key="1">
    <citation type="submission" date="2020-11" db="EMBL/GenBank/DDBJ databases">
        <title>Sequencing the genomes of 1000 actinobacteria strains.</title>
        <authorList>
            <person name="Klenk H.-P."/>
        </authorList>
    </citation>
    <scope>NUCLEOTIDE SEQUENCE</scope>
    <source>
        <strain evidence="1">DSM 45356</strain>
    </source>
</reference>
<name>A0A8J7H546_9ACTN</name>
<gene>
    <name evidence="1" type="ORF">IW245_008047</name>
</gene>
<dbReference type="RefSeq" id="WP_197008220.1">
    <property type="nucleotide sequence ID" value="NZ_BONS01000013.1"/>
</dbReference>
<dbReference type="EMBL" id="JADOUF010000001">
    <property type="protein sequence ID" value="MBG6141853.1"/>
    <property type="molecule type" value="Genomic_DNA"/>
</dbReference>
<evidence type="ECO:0000313" key="2">
    <source>
        <dbReference type="Proteomes" id="UP000622552"/>
    </source>
</evidence>